<evidence type="ECO:0000256" key="4">
    <source>
        <dbReference type="ARBA" id="ARBA00022692"/>
    </source>
</evidence>
<keyword evidence="2" id="KW-0813">Transport</keyword>
<keyword evidence="5 9" id="KW-1133">Transmembrane helix</keyword>
<comment type="caution">
    <text evidence="11">The sequence shown here is derived from an EMBL/GenBank/DDBJ whole genome shotgun (WGS) entry which is preliminary data.</text>
</comment>
<protein>
    <recommendedName>
        <fullName evidence="10">Major facilitator superfamily (MFS) profile domain-containing protein</fullName>
    </recommendedName>
</protein>
<dbReference type="Proteomes" id="UP001586593">
    <property type="component" value="Unassembled WGS sequence"/>
</dbReference>
<evidence type="ECO:0000256" key="9">
    <source>
        <dbReference type="SAM" id="Phobius"/>
    </source>
</evidence>
<feature type="transmembrane region" description="Helical" evidence="9">
    <location>
        <begin position="171"/>
        <end position="193"/>
    </location>
</feature>
<feature type="transmembrane region" description="Helical" evidence="9">
    <location>
        <begin position="205"/>
        <end position="228"/>
    </location>
</feature>
<comment type="subcellular location">
    <subcellularLocation>
        <location evidence="1">Cell membrane</location>
        <topology evidence="1">Multi-pass membrane protein</topology>
    </subcellularLocation>
</comment>
<feature type="transmembrane region" description="Helical" evidence="9">
    <location>
        <begin position="483"/>
        <end position="503"/>
    </location>
</feature>
<reference evidence="11 12" key="1">
    <citation type="journal article" date="2024" name="Commun. Biol.">
        <title>Comparative genomic analysis of thermophilic fungi reveals convergent evolutionary adaptations and gene losses.</title>
        <authorList>
            <person name="Steindorff A.S."/>
            <person name="Aguilar-Pontes M.V."/>
            <person name="Robinson A.J."/>
            <person name="Andreopoulos B."/>
            <person name="LaButti K."/>
            <person name="Kuo A."/>
            <person name="Mondo S."/>
            <person name="Riley R."/>
            <person name="Otillar R."/>
            <person name="Haridas S."/>
            <person name="Lipzen A."/>
            <person name="Grimwood J."/>
            <person name="Schmutz J."/>
            <person name="Clum A."/>
            <person name="Reid I.D."/>
            <person name="Moisan M.C."/>
            <person name="Butler G."/>
            <person name="Nguyen T.T.M."/>
            <person name="Dewar K."/>
            <person name="Conant G."/>
            <person name="Drula E."/>
            <person name="Henrissat B."/>
            <person name="Hansel C."/>
            <person name="Singer S."/>
            <person name="Hutchinson M.I."/>
            <person name="de Vries R.P."/>
            <person name="Natvig D.O."/>
            <person name="Powell A.J."/>
            <person name="Tsang A."/>
            <person name="Grigoriev I.V."/>
        </authorList>
    </citation>
    <scope>NUCLEOTIDE SEQUENCE [LARGE SCALE GENOMIC DNA]</scope>
    <source>
        <strain evidence="11 12">ATCC 24622</strain>
    </source>
</reference>
<keyword evidence="6 9" id="KW-0472">Membrane</keyword>
<feature type="transmembrane region" description="Helical" evidence="9">
    <location>
        <begin position="347"/>
        <end position="367"/>
    </location>
</feature>
<feature type="transmembrane region" description="Helical" evidence="9">
    <location>
        <begin position="115"/>
        <end position="133"/>
    </location>
</feature>
<feature type="compositionally biased region" description="Low complexity" evidence="8">
    <location>
        <begin position="604"/>
        <end position="616"/>
    </location>
</feature>
<feature type="transmembrane region" description="Helical" evidence="9">
    <location>
        <begin position="311"/>
        <end position="335"/>
    </location>
</feature>
<evidence type="ECO:0000256" key="5">
    <source>
        <dbReference type="ARBA" id="ARBA00022989"/>
    </source>
</evidence>
<keyword evidence="3" id="KW-1003">Cell membrane</keyword>
<organism evidence="11 12">
    <name type="scientific">Phialemonium thermophilum</name>
    <dbReference type="NCBI Taxonomy" id="223376"/>
    <lineage>
        <taxon>Eukaryota</taxon>
        <taxon>Fungi</taxon>
        <taxon>Dikarya</taxon>
        <taxon>Ascomycota</taxon>
        <taxon>Pezizomycotina</taxon>
        <taxon>Sordariomycetes</taxon>
        <taxon>Sordariomycetidae</taxon>
        <taxon>Cephalothecales</taxon>
        <taxon>Cephalothecaceae</taxon>
        <taxon>Phialemonium</taxon>
    </lineage>
</organism>
<feature type="transmembrane region" description="Helical" evidence="9">
    <location>
        <begin position="145"/>
        <end position="165"/>
    </location>
</feature>
<evidence type="ECO:0000256" key="1">
    <source>
        <dbReference type="ARBA" id="ARBA00004651"/>
    </source>
</evidence>
<dbReference type="PANTHER" id="PTHR23502">
    <property type="entry name" value="MAJOR FACILITATOR SUPERFAMILY"/>
    <property type="match status" value="1"/>
</dbReference>
<name>A0ABR3VS86_9PEZI</name>
<feature type="region of interest" description="Disordered" evidence="8">
    <location>
        <begin position="527"/>
        <end position="626"/>
    </location>
</feature>
<dbReference type="PROSITE" id="PS50850">
    <property type="entry name" value="MFS"/>
    <property type="match status" value="1"/>
</dbReference>
<feature type="transmembrane region" description="Helical" evidence="9">
    <location>
        <begin position="415"/>
        <end position="436"/>
    </location>
</feature>
<feature type="region of interest" description="Disordered" evidence="8">
    <location>
        <begin position="1"/>
        <end position="22"/>
    </location>
</feature>
<sequence>MSHSDSDTLPRSEEGPEPAQHHRDKIPFWRLVIDQAGVTPAVLDHKYAGSGTADDPYLVQWIPNDPRNPMLFSGVYKWFVTMTVAVATLAVALVSSAFTGGLEEIILQFRISQEVATLGLSLFVLGFAIGPLLWAPLSELFGRQLLFVTTYAALTAFNAGCAGAQNSWTLIILRFFAGAFGSSPLTNAGGVIADMFPASQRGIAMAIFASAPFLGPVLGPIIGGFLGMNAGWRWVMGFLAAFSGAVWIFGSLVVPETYPPVLLRKRAEKLSRLTGKHYVSKLDLERGKITLAQAIQTSLLRPWILLFREPIVLLLSIYMAIIYGTLYLLFGAFPIVFQEYRGWNQGIGGLAFLGITVGMVLAVAYTIPENLRYNRIAAESGGFAPPEARLPPAIVGSVALPIGLFWFAWTNSPSIHWMAPIAAGVPFGFGMVLVFLSIMNYLIDAYTIFAASVLAANSVLRSLCGAAFPLFTTYMYDDLGIHWASSIPAFLALACVPFPFLFYKYGRAIRLRCKFAGESEAFMRRLREQEVGEESSEEEEEEEEEASPIGAEGEKESEEGERENENENEKRSRRGSRSTSAGRGVGAGDEESSVEEGEPRPLTSIRSRASRASRTSTYRRRHSIQYEGNPYEIDRVHTRNSFGGA</sequence>
<dbReference type="Pfam" id="PF07690">
    <property type="entry name" value="MFS_1"/>
    <property type="match status" value="1"/>
</dbReference>
<dbReference type="SUPFAM" id="SSF103473">
    <property type="entry name" value="MFS general substrate transporter"/>
    <property type="match status" value="1"/>
</dbReference>
<evidence type="ECO:0000313" key="11">
    <source>
        <dbReference type="EMBL" id="KAL1844514.1"/>
    </source>
</evidence>
<evidence type="ECO:0000256" key="8">
    <source>
        <dbReference type="SAM" id="MobiDB-lite"/>
    </source>
</evidence>
<dbReference type="InterPro" id="IPR011701">
    <property type="entry name" value="MFS"/>
</dbReference>
<gene>
    <name evidence="11" type="ORF">VTK73DRAFT_2389</name>
</gene>
<feature type="transmembrane region" description="Helical" evidence="9">
    <location>
        <begin position="388"/>
        <end position="409"/>
    </location>
</feature>
<dbReference type="PANTHER" id="PTHR23502:SF186">
    <property type="entry name" value="MAJOR FACILITATOR SUPERFAMILY (MFS) PROFILE DOMAIN-CONTAINING PROTEIN"/>
    <property type="match status" value="1"/>
</dbReference>
<evidence type="ECO:0000256" key="6">
    <source>
        <dbReference type="ARBA" id="ARBA00023136"/>
    </source>
</evidence>
<keyword evidence="12" id="KW-1185">Reference proteome</keyword>
<comment type="similarity">
    <text evidence="7">Belongs to the major facilitator superfamily. DHA1 family. Polyamines/proton antiporter (TC 2.A.1.2.16) subfamily.</text>
</comment>
<evidence type="ECO:0000256" key="3">
    <source>
        <dbReference type="ARBA" id="ARBA00022475"/>
    </source>
</evidence>
<dbReference type="EMBL" id="JAZHXJ010001659">
    <property type="protein sequence ID" value="KAL1844514.1"/>
    <property type="molecule type" value="Genomic_DNA"/>
</dbReference>
<feature type="transmembrane region" description="Helical" evidence="9">
    <location>
        <begin position="75"/>
        <end position="95"/>
    </location>
</feature>
<evidence type="ECO:0000256" key="2">
    <source>
        <dbReference type="ARBA" id="ARBA00022448"/>
    </source>
</evidence>
<dbReference type="InterPro" id="IPR036259">
    <property type="entry name" value="MFS_trans_sf"/>
</dbReference>
<dbReference type="InterPro" id="IPR020846">
    <property type="entry name" value="MFS_dom"/>
</dbReference>
<accession>A0ABR3VS86</accession>
<feature type="compositionally biased region" description="Acidic residues" evidence="8">
    <location>
        <begin position="531"/>
        <end position="546"/>
    </location>
</feature>
<proteinExistence type="inferred from homology"/>
<dbReference type="Gene3D" id="1.20.1250.20">
    <property type="entry name" value="MFS general substrate transporter like domains"/>
    <property type="match status" value="1"/>
</dbReference>
<evidence type="ECO:0000313" key="12">
    <source>
        <dbReference type="Proteomes" id="UP001586593"/>
    </source>
</evidence>
<feature type="transmembrane region" description="Helical" evidence="9">
    <location>
        <begin position="234"/>
        <end position="254"/>
    </location>
</feature>
<evidence type="ECO:0000256" key="7">
    <source>
        <dbReference type="ARBA" id="ARBA00038459"/>
    </source>
</evidence>
<evidence type="ECO:0000259" key="10">
    <source>
        <dbReference type="PROSITE" id="PS50850"/>
    </source>
</evidence>
<dbReference type="CDD" id="cd17323">
    <property type="entry name" value="MFS_Tpo1_MDR_like"/>
    <property type="match status" value="1"/>
</dbReference>
<keyword evidence="4 9" id="KW-0812">Transmembrane</keyword>
<feature type="domain" description="Major facilitator superfamily (MFS) profile" evidence="10">
    <location>
        <begin position="80"/>
        <end position="507"/>
    </location>
</feature>